<reference evidence="5" key="1">
    <citation type="submission" date="2018-02" db="EMBL/GenBank/DDBJ databases">
        <authorList>
            <person name="Hausmann B."/>
        </authorList>
    </citation>
    <scope>NUCLEOTIDE SEQUENCE [LARGE SCALE GENOMIC DNA]</scope>
    <source>
        <strain evidence="5">Peat soil MAG SbF1</strain>
    </source>
</reference>
<dbReference type="EMBL" id="OMOF01000277">
    <property type="protein sequence ID" value="SPF46185.1"/>
    <property type="molecule type" value="Genomic_DNA"/>
</dbReference>
<dbReference type="SUPFAM" id="SSF52833">
    <property type="entry name" value="Thioredoxin-like"/>
    <property type="match status" value="1"/>
</dbReference>
<proteinExistence type="predicted"/>
<dbReference type="PANTHER" id="PTHR43578">
    <property type="entry name" value="NADH-QUINONE OXIDOREDUCTASE SUBUNIT F"/>
    <property type="match status" value="1"/>
</dbReference>
<organism evidence="4 5">
    <name type="scientific">Candidatus Desulfosporosinus infrequens</name>
    <dbReference type="NCBI Taxonomy" id="2043169"/>
    <lineage>
        <taxon>Bacteria</taxon>
        <taxon>Bacillati</taxon>
        <taxon>Bacillota</taxon>
        <taxon>Clostridia</taxon>
        <taxon>Eubacteriales</taxon>
        <taxon>Desulfitobacteriaceae</taxon>
        <taxon>Desulfosporosinus</taxon>
    </lineage>
</organism>
<keyword evidence="1" id="KW-0479">Metal-binding</keyword>
<evidence type="ECO:0000313" key="4">
    <source>
        <dbReference type="EMBL" id="SPF46185.1"/>
    </source>
</evidence>
<keyword evidence="3" id="KW-0411">Iron-sulfur</keyword>
<dbReference type="Proteomes" id="UP000238916">
    <property type="component" value="Unassembled WGS sequence"/>
</dbReference>
<dbReference type="GO" id="GO:0051536">
    <property type="term" value="F:iron-sulfur cluster binding"/>
    <property type="evidence" value="ECO:0007669"/>
    <property type="project" value="UniProtKB-KW"/>
</dbReference>
<gene>
    <name evidence="4" type="primary">fdxN</name>
    <name evidence="4" type="ORF">SBF1_3480010</name>
</gene>
<dbReference type="InterPro" id="IPR048109">
    <property type="entry name" value="Fdxn_Clost-type"/>
</dbReference>
<accession>A0A2U3L2N3</accession>
<name>A0A2U3L2N3_9FIRM</name>
<dbReference type="AlphaFoldDB" id="A0A2U3L2N3"/>
<evidence type="ECO:0000256" key="3">
    <source>
        <dbReference type="ARBA" id="ARBA00023014"/>
    </source>
</evidence>
<evidence type="ECO:0000256" key="1">
    <source>
        <dbReference type="ARBA" id="ARBA00022723"/>
    </source>
</evidence>
<dbReference type="NCBIfam" id="NF041612">
    <property type="entry name" value="fdxn_Clost"/>
    <property type="match status" value="1"/>
</dbReference>
<keyword evidence="2" id="KW-0408">Iron</keyword>
<dbReference type="GO" id="GO:0046872">
    <property type="term" value="F:metal ion binding"/>
    <property type="evidence" value="ECO:0007669"/>
    <property type="project" value="UniProtKB-KW"/>
</dbReference>
<dbReference type="CDD" id="cd02980">
    <property type="entry name" value="TRX_Fd_family"/>
    <property type="match status" value="1"/>
</dbReference>
<evidence type="ECO:0000256" key="2">
    <source>
        <dbReference type="ARBA" id="ARBA00023004"/>
    </source>
</evidence>
<dbReference type="PANTHER" id="PTHR43578:SF3">
    <property type="entry name" value="NADH-QUINONE OXIDOREDUCTASE SUBUNIT F"/>
    <property type="match status" value="1"/>
</dbReference>
<protein>
    <submittedName>
        <fullName evidence="4">Thioredoxin-like 2Fe-2S ferredoxin (Nif operon-associated)</fullName>
    </submittedName>
</protein>
<dbReference type="Gene3D" id="3.40.30.10">
    <property type="entry name" value="Glutaredoxin"/>
    <property type="match status" value="1"/>
</dbReference>
<sequence>MQKPKYHVFVCSSSKINGQQKGYCFSKDGVGIVQAFLEEIEARDLTSEVMVTNTGCLGICTSGPNVVVYPEGVWYKEVTVDDVSEIVESHFENGEIVERLEIK</sequence>
<dbReference type="OrthoDB" id="9800692at2"/>
<dbReference type="InterPro" id="IPR036249">
    <property type="entry name" value="Thioredoxin-like_sf"/>
</dbReference>
<evidence type="ECO:0000313" key="5">
    <source>
        <dbReference type="Proteomes" id="UP000238916"/>
    </source>
</evidence>